<dbReference type="PANTHER" id="PTHR12304:SF15">
    <property type="entry name" value="NON-SPECIFIC RIBONUCLEOSIDE HYDROLASE RIHC"/>
    <property type="match status" value="1"/>
</dbReference>
<keyword evidence="1 4" id="KW-0378">Hydrolase</keyword>
<accession>A0A7Y0L4G3</accession>
<name>A0A7Y0L4G3_9FIRM</name>
<dbReference type="RefSeq" id="WP_169099426.1">
    <property type="nucleotide sequence ID" value="NZ_JABBVZ010000031.1"/>
</dbReference>
<dbReference type="InterPro" id="IPR023186">
    <property type="entry name" value="IUNH"/>
</dbReference>
<gene>
    <name evidence="4" type="ORF">HIJ39_10490</name>
</gene>
<keyword evidence="2" id="KW-0326">Glycosidase</keyword>
<dbReference type="PANTHER" id="PTHR12304">
    <property type="entry name" value="INOSINE-URIDINE PREFERRING NUCLEOSIDE HYDROLASE"/>
    <property type="match status" value="1"/>
</dbReference>
<dbReference type="Gene3D" id="3.90.245.10">
    <property type="entry name" value="Ribonucleoside hydrolase-like"/>
    <property type="match status" value="1"/>
</dbReference>
<evidence type="ECO:0000256" key="2">
    <source>
        <dbReference type="ARBA" id="ARBA00023295"/>
    </source>
</evidence>
<keyword evidence="5" id="KW-1185">Reference proteome</keyword>
<reference evidence="4 5" key="1">
    <citation type="submission" date="2020-04" db="EMBL/GenBank/DDBJ databases">
        <authorList>
            <person name="Zhang R."/>
            <person name="Schippers A."/>
        </authorList>
    </citation>
    <scope>NUCLEOTIDE SEQUENCE [LARGE SCALE GENOMIC DNA]</scope>
    <source>
        <strain evidence="4 5">DSM 109850</strain>
    </source>
</reference>
<dbReference type="CDD" id="cd02651">
    <property type="entry name" value="nuc_hydro_IU_UC_XIUA"/>
    <property type="match status" value="1"/>
</dbReference>
<dbReference type="AlphaFoldDB" id="A0A7Y0L4G3"/>
<dbReference type="Pfam" id="PF01156">
    <property type="entry name" value="IU_nuc_hydro"/>
    <property type="match status" value="1"/>
</dbReference>
<dbReference type="GO" id="GO:0005829">
    <property type="term" value="C:cytosol"/>
    <property type="evidence" value="ECO:0007669"/>
    <property type="project" value="TreeGrafter"/>
</dbReference>
<dbReference type="InterPro" id="IPR001910">
    <property type="entry name" value="Inosine/uridine_hydrolase_dom"/>
</dbReference>
<feature type="domain" description="Inosine/uridine-preferring nucleoside hydrolase" evidence="3">
    <location>
        <begin position="6"/>
        <end position="290"/>
    </location>
</feature>
<dbReference type="InterPro" id="IPR036452">
    <property type="entry name" value="Ribo_hydro-like"/>
</dbReference>
<dbReference type="Proteomes" id="UP000533476">
    <property type="component" value="Unassembled WGS sequence"/>
</dbReference>
<comment type="caution">
    <text evidence="4">The sequence shown here is derived from an EMBL/GenBank/DDBJ whole genome shotgun (WGS) entry which is preliminary data.</text>
</comment>
<proteinExistence type="predicted"/>
<sequence>MAQHPVWLDMDPGHDDALALLAALATLPVRGLSTVAGNQTVDKTFLNARRVLHAAGREIPVAPGYDRPLFRPLVTAGEIHGASGLEGYTFSPLEPVDAPHGLQLMADAFRESPEPIDIIATGPQTNVAAFLIGFPQWRSRIASVTFMGGSLNGGNVTPTAEFNIFVDPDAAHYVVQSGIPTRMVGLDVTHQALLHPGQLTRFLTLRPPLGEMLYGLFSFFGRHEPNAGADGMPIHDVLSVAALIHPEFFRWMKTPLGVERQDGERLGQTIPASSGPPIEVAVDIDTERFFAWLWQSLSAYQID</sequence>
<evidence type="ECO:0000313" key="5">
    <source>
        <dbReference type="Proteomes" id="UP000533476"/>
    </source>
</evidence>
<organism evidence="4 5">
    <name type="scientific">Sulfobacillus harzensis</name>
    <dbReference type="NCBI Taxonomy" id="2729629"/>
    <lineage>
        <taxon>Bacteria</taxon>
        <taxon>Bacillati</taxon>
        <taxon>Bacillota</taxon>
        <taxon>Clostridia</taxon>
        <taxon>Eubacteriales</taxon>
        <taxon>Clostridiales Family XVII. Incertae Sedis</taxon>
        <taxon>Sulfobacillus</taxon>
    </lineage>
</organism>
<evidence type="ECO:0000313" key="4">
    <source>
        <dbReference type="EMBL" id="NMP22777.1"/>
    </source>
</evidence>
<dbReference type="SUPFAM" id="SSF53590">
    <property type="entry name" value="Nucleoside hydrolase"/>
    <property type="match status" value="1"/>
</dbReference>
<dbReference type="GO" id="GO:0008477">
    <property type="term" value="F:purine nucleosidase activity"/>
    <property type="evidence" value="ECO:0007669"/>
    <property type="project" value="TreeGrafter"/>
</dbReference>
<evidence type="ECO:0000259" key="3">
    <source>
        <dbReference type="Pfam" id="PF01156"/>
    </source>
</evidence>
<dbReference type="EMBL" id="JABBVZ010000031">
    <property type="protein sequence ID" value="NMP22777.1"/>
    <property type="molecule type" value="Genomic_DNA"/>
</dbReference>
<protein>
    <submittedName>
        <fullName evidence="4">Nucleoside hydrolase</fullName>
    </submittedName>
</protein>
<dbReference type="GO" id="GO:0006152">
    <property type="term" value="P:purine nucleoside catabolic process"/>
    <property type="evidence" value="ECO:0007669"/>
    <property type="project" value="TreeGrafter"/>
</dbReference>
<evidence type="ECO:0000256" key="1">
    <source>
        <dbReference type="ARBA" id="ARBA00022801"/>
    </source>
</evidence>